<proteinExistence type="inferred from homology"/>
<reference evidence="9 12" key="2">
    <citation type="submission" date="2018-04" db="EMBL/GenBank/DDBJ databases">
        <title>Draft Genomic Sequencing Of Potential Extraintestinal Pathogenic Escherichia coli B8S56 Isolated from Retail Chicken Skin.</title>
        <authorList>
            <person name="Xu A."/>
            <person name="Tilman S."/>
            <person name="Wisser-Parker K."/>
            <person name="Scullen O.J."/>
            <person name="Sommers C."/>
        </authorList>
    </citation>
    <scope>NUCLEOTIDE SEQUENCE [LARGE SCALE GENOMIC DNA]</scope>
    <source>
        <strain evidence="9 12">B8S56</strain>
    </source>
</reference>
<evidence type="ECO:0000313" key="8">
    <source>
        <dbReference type="EMBL" id="OJN36767.1"/>
    </source>
</evidence>
<dbReference type="RefSeq" id="WP_000038139.1">
    <property type="nucleotide sequence ID" value="NZ_BFKA01000088.1"/>
</dbReference>
<feature type="coiled-coil region" evidence="5">
    <location>
        <begin position="31"/>
        <end position="58"/>
    </location>
</feature>
<dbReference type="Proteomes" id="UP000255460">
    <property type="component" value="Unassembled WGS sequence"/>
</dbReference>
<dbReference type="AlphaFoldDB" id="A0A1M0J0E6"/>
<dbReference type="Proteomes" id="UP000436141">
    <property type="component" value="Unassembled WGS sequence"/>
</dbReference>
<name>A0A1M0J0E6_ECOLX</name>
<protein>
    <submittedName>
        <fullName evidence="8">DNA-binding protein</fullName>
    </submittedName>
    <submittedName>
        <fullName evidence="9">H-NS histone family protein</fullName>
    </submittedName>
</protein>
<organism evidence="9 12">
    <name type="scientific">Escherichia coli</name>
    <dbReference type="NCBI Taxonomy" id="562"/>
    <lineage>
        <taxon>Bacteria</taxon>
        <taxon>Pseudomonadati</taxon>
        <taxon>Pseudomonadota</taxon>
        <taxon>Gammaproteobacteria</taxon>
        <taxon>Enterobacterales</taxon>
        <taxon>Enterobacteriaceae</taxon>
        <taxon>Escherichia</taxon>
    </lineage>
</organism>
<keyword evidence="4 8" id="KW-0238">DNA-binding</keyword>
<comment type="subcellular location">
    <subcellularLocation>
        <location evidence="1">Cytoplasm</location>
        <location evidence="1">Nucleoid</location>
    </subcellularLocation>
</comment>
<dbReference type="Gene3D" id="4.10.430.10">
    <property type="entry name" value="Histone-like protein H-NS, C-terminal domain"/>
    <property type="match status" value="1"/>
</dbReference>
<dbReference type="EMBL" id="WUIY01000011">
    <property type="protein sequence ID" value="MXI73621.1"/>
    <property type="molecule type" value="Genomic_DNA"/>
</dbReference>
<dbReference type="PANTHER" id="PTHR38097:SF2">
    <property type="entry name" value="DNA-BINDING PROTEIN STPA"/>
    <property type="match status" value="1"/>
</dbReference>
<reference evidence="8 11" key="1">
    <citation type="submission" date="2016-10" db="EMBL/GenBank/DDBJ databases">
        <title>Comprehensive resistome analysis reveals the prevalence of NDM and MCR-1 in Chinese poultry production.</title>
        <authorList>
            <person name="Wang Y."/>
            <person name="Zhang R."/>
            <person name="Li J."/>
            <person name="Wu Z."/>
            <person name="Wenjuan Y."/>
            <person name="Schwarz S."/>
            <person name="Tyrrell J."/>
            <person name="Zheng Y."/>
            <person name="Wang S."/>
            <person name="Shen Z."/>
            <person name="Liu Z."/>
            <person name="Lei L."/>
            <person name="Li M."/>
            <person name="Zhang Q."/>
            <person name="Wu C."/>
            <person name="Zhang Q."/>
            <person name="Wu Y."/>
            <person name="Walsh T."/>
            <person name="Shen J."/>
        </authorList>
    </citation>
    <scope>NUCLEOTIDE SEQUENCE [LARGE SCALE GENOMIC DNA]</scope>
    <source>
        <strain evidence="8 11">574</strain>
    </source>
</reference>
<dbReference type="GO" id="GO:0003680">
    <property type="term" value="F:minor groove of adenine-thymine-rich DNA binding"/>
    <property type="evidence" value="ECO:0007669"/>
    <property type="project" value="TreeGrafter"/>
</dbReference>
<dbReference type="GO" id="GO:0003681">
    <property type="term" value="F:bent DNA binding"/>
    <property type="evidence" value="ECO:0007669"/>
    <property type="project" value="TreeGrafter"/>
</dbReference>
<comment type="similarity">
    <text evidence="2">Belongs to the histone-like protein H-NS family.</text>
</comment>
<evidence type="ECO:0000313" key="7">
    <source>
        <dbReference type="EMBL" id="MXI73621.1"/>
    </source>
</evidence>
<dbReference type="InterPro" id="IPR037150">
    <property type="entry name" value="H-NS_C_dom_sf"/>
</dbReference>
<evidence type="ECO:0000313" key="13">
    <source>
        <dbReference type="Proteomes" id="UP000255460"/>
    </source>
</evidence>
<dbReference type="Proteomes" id="UP000184077">
    <property type="component" value="Unassembled WGS sequence"/>
</dbReference>
<evidence type="ECO:0000256" key="5">
    <source>
        <dbReference type="SAM" id="Coils"/>
    </source>
</evidence>
<gene>
    <name evidence="10" type="primary">stpA_2</name>
    <name evidence="8" type="ORF">BK300_14995</name>
    <name evidence="9" type="ORF">DD762_28535</name>
    <name evidence="7" type="ORF">GRW05_04760</name>
    <name evidence="10" type="ORF">NCTC10418_06875</name>
</gene>
<dbReference type="PANTHER" id="PTHR38097">
    <property type="match status" value="1"/>
</dbReference>
<dbReference type="GO" id="GO:0005829">
    <property type="term" value="C:cytosol"/>
    <property type="evidence" value="ECO:0007669"/>
    <property type="project" value="TreeGrafter"/>
</dbReference>
<dbReference type="GO" id="GO:0009295">
    <property type="term" value="C:nucleoid"/>
    <property type="evidence" value="ECO:0007669"/>
    <property type="project" value="UniProtKB-SubCell"/>
</dbReference>
<accession>A0A1M0J0E6</accession>
<evidence type="ECO:0000313" key="14">
    <source>
        <dbReference type="Proteomes" id="UP000436141"/>
    </source>
</evidence>
<evidence type="ECO:0000313" key="10">
    <source>
        <dbReference type="EMBL" id="STE89153.1"/>
    </source>
</evidence>
<dbReference type="Proteomes" id="UP000245761">
    <property type="component" value="Unassembled WGS sequence"/>
</dbReference>
<sequence>MSKKKFSVENEDLSTVRTSLLNSNLVRKLIMEMSDEDFNQVKDNLEKAIEQRNELKDSLAIIKKYMDDAGVTAEDVYREFGKKLQTGRKNDSGESNKYRYEYNGQIMYWSGQGRRPSVIAEAIKAGGSLDDFLISQGTSSSCSDYE</sequence>
<evidence type="ECO:0000256" key="3">
    <source>
        <dbReference type="ARBA" id="ARBA00022490"/>
    </source>
</evidence>
<evidence type="ECO:0000313" key="11">
    <source>
        <dbReference type="Proteomes" id="UP000184077"/>
    </source>
</evidence>
<dbReference type="SUPFAM" id="SSF81273">
    <property type="entry name" value="H-NS histone-like proteins"/>
    <property type="match status" value="1"/>
</dbReference>
<dbReference type="EMBL" id="QEMT01000131">
    <property type="protein sequence ID" value="PWH49883.1"/>
    <property type="molecule type" value="Genomic_DNA"/>
</dbReference>
<dbReference type="EMBL" id="UFZQ01000001">
    <property type="protein sequence ID" value="STE89153.1"/>
    <property type="molecule type" value="Genomic_DNA"/>
</dbReference>
<reference evidence="10 13" key="3">
    <citation type="submission" date="2018-06" db="EMBL/GenBank/DDBJ databases">
        <authorList>
            <consortium name="Pathogen Informatics"/>
            <person name="Doyle S."/>
        </authorList>
    </citation>
    <scope>NUCLEOTIDE SEQUENCE [LARGE SCALE GENOMIC DNA]</scope>
    <source>
        <strain evidence="10 13">NCTC10418</strain>
    </source>
</reference>
<dbReference type="GO" id="GO:0032993">
    <property type="term" value="C:protein-DNA complex"/>
    <property type="evidence" value="ECO:0007669"/>
    <property type="project" value="TreeGrafter"/>
</dbReference>
<evidence type="ECO:0000313" key="9">
    <source>
        <dbReference type="EMBL" id="PWH49883.1"/>
    </source>
</evidence>
<dbReference type="GO" id="GO:0001217">
    <property type="term" value="F:DNA-binding transcription repressor activity"/>
    <property type="evidence" value="ECO:0007669"/>
    <property type="project" value="TreeGrafter"/>
</dbReference>
<evidence type="ECO:0000256" key="4">
    <source>
        <dbReference type="ARBA" id="ARBA00023125"/>
    </source>
</evidence>
<dbReference type="InterPro" id="IPR027444">
    <property type="entry name" value="H-NS_C_dom"/>
</dbReference>
<evidence type="ECO:0000256" key="2">
    <source>
        <dbReference type="ARBA" id="ARBA00010610"/>
    </source>
</evidence>
<keyword evidence="3" id="KW-0963">Cytoplasm</keyword>
<evidence type="ECO:0000313" key="12">
    <source>
        <dbReference type="Proteomes" id="UP000245761"/>
    </source>
</evidence>
<dbReference type="EMBL" id="MOHC01000024">
    <property type="protein sequence ID" value="OJN36767.1"/>
    <property type="molecule type" value="Genomic_DNA"/>
</dbReference>
<reference evidence="7 14" key="4">
    <citation type="submission" date="2019-12" db="EMBL/GenBank/DDBJ databases">
        <title>Enteriobacteria Tanzani isolates_10434.</title>
        <authorList>
            <person name="Subbiah M."/>
            <person name="Call D."/>
        </authorList>
    </citation>
    <scope>NUCLEOTIDE SEQUENCE [LARGE SCALE GENOMIC DNA]</scope>
    <source>
        <strain evidence="7 14">10434wD1</strain>
    </source>
</reference>
<dbReference type="SMART" id="SM00528">
    <property type="entry name" value="HNS"/>
    <property type="match status" value="1"/>
</dbReference>
<evidence type="ECO:0000259" key="6">
    <source>
        <dbReference type="SMART" id="SM00528"/>
    </source>
</evidence>
<dbReference type="Pfam" id="PF00816">
    <property type="entry name" value="Histone_HNS"/>
    <property type="match status" value="1"/>
</dbReference>
<feature type="domain" description="DNA-binding protein H-NS-like C-terminal" evidence="6">
    <location>
        <begin position="88"/>
        <end position="134"/>
    </location>
</feature>
<evidence type="ECO:0000256" key="1">
    <source>
        <dbReference type="ARBA" id="ARBA00004453"/>
    </source>
</evidence>
<keyword evidence="5" id="KW-0175">Coiled coil</keyword>
<dbReference type="GO" id="GO:0000976">
    <property type="term" value="F:transcription cis-regulatory region binding"/>
    <property type="evidence" value="ECO:0007669"/>
    <property type="project" value="TreeGrafter"/>
</dbReference>